<keyword evidence="1" id="KW-0378">Hydrolase</keyword>
<proteinExistence type="predicted"/>
<evidence type="ECO:0000313" key="2">
    <source>
        <dbReference type="Proteomes" id="UP000221883"/>
    </source>
</evidence>
<dbReference type="Gene3D" id="3.40.1800.10">
    <property type="entry name" value="His-Me finger endonucleases"/>
    <property type="match status" value="1"/>
</dbReference>
<dbReference type="EMBL" id="KY250034">
    <property type="protein sequence ID" value="APW79718.1"/>
    <property type="molecule type" value="Genomic_DNA"/>
</dbReference>
<dbReference type="InterPro" id="IPR044925">
    <property type="entry name" value="His-Me_finger_sf"/>
</dbReference>
<dbReference type="InterPro" id="IPR038563">
    <property type="entry name" value="Endonuclease_7_sf"/>
</dbReference>
<dbReference type="SUPFAM" id="SSF54060">
    <property type="entry name" value="His-Me finger endonucleases"/>
    <property type="match status" value="1"/>
</dbReference>
<sequence length="135" mass="15582">MELKKINKADLAWIKKELLEKQHYRCPITGRDLRSMKPLNLVVDHCHHAGFIRAVLPRGINGLEGKIKTVMQRFGGFEATDVVGQAKALHALADYILLHRVPQTPYLHYTYLSPAEQRAKRNLQARKRYALKKKE</sequence>
<organism evidence="1 2">
    <name type="scientific">Pectobacterium phage PP99</name>
    <dbReference type="NCBI Taxonomy" id="1932883"/>
    <lineage>
        <taxon>Viruses</taxon>
        <taxon>Duplodnaviria</taxon>
        <taxon>Heunggongvirae</taxon>
        <taxon>Uroviricota</taxon>
        <taxon>Caudoviricetes</taxon>
        <taxon>Autographivirales</taxon>
        <taxon>Gajwadongvirus</taxon>
        <taxon>Gajwadongvirus PP99</taxon>
    </lineage>
</organism>
<gene>
    <name evidence="1" type="ORF">PP99_27</name>
</gene>
<dbReference type="GO" id="GO:0004519">
    <property type="term" value="F:endonuclease activity"/>
    <property type="evidence" value="ECO:0007669"/>
    <property type="project" value="UniProtKB-KW"/>
</dbReference>
<keyword evidence="1" id="KW-0540">Nuclease</keyword>
<protein>
    <submittedName>
        <fullName evidence="1">Endonuclease VII</fullName>
    </submittedName>
</protein>
<accession>A0A1P8L637</accession>
<dbReference type="Proteomes" id="UP000221883">
    <property type="component" value="Segment"/>
</dbReference>
<evidence type="ECO:0000313" key="1">
    <source>
        <dbReference type="EMBL" id="APW79718.1"/>
    </source>
</evidence>
<keyword evidence="2" id="KW-1185">Reference proteome</keyword>
<keyword evidence="1" id="KW-0255">Endonuclease</keyword>
<reference evidence="2" key="1">
    <citation type="submission" date="2016-11" db="EMBL/GenBank/DDBJ databases">
        <authorList>
            <person name="Jaros S."/>
            <person name="Januszkiewicz K."/>
            <person name="Wedrychowicz H."/>
        </authorList>
    </citation>
    <scope>NUCLEOTIDE SEQUENCE [LARGE SCALE GENOMIC DNA]</scope>
</reference>
<dbReference type="Pfam" id="PF02945">
    <property type="entry name" value="Endonuclease_7"/>
    <property type="match status" value="1"/>
</dbReference>
<dbReference type="InterPro" id="IPR004211">
    <property type="entry name" value="Endonuclease_7"/>
</dbReference>
<name>A0A1P8L637_9CAUD</name>